<keyword evidence="2" id="KW-1185">Reference proteome</keyword>
<accession>A0A2L2U2G6</accession>
<protein>
    <submittedName>
        <fullName evidence="1">Uncharacterized protein</fullName>
    </submittedName>
</protein>
<proteinExistence type="predicted"/>
<name>A0A2L2U2G6_9HYPO</name>
<reference evidence="2" key="1">
    <citation type="submission" date="2014-10" db="EMBL/GenBank/DDBJ databases">
        <authorList>
            <person name="King R."/>
        </authorList>
    </citation>
    <scope>NUCLEOTIDE SEQUENCE [LARGE SCALE GENOMIC DNA]</scope>
    <source>
        <strain evidence="2">A3/5</strain>
    </source>
</reference>
<evidence type="ECO:0000313" key="2">
    <source>
        <dbReference type="Proteomes" id="UP000245910"/>
    </source>
</evidence>
<organism evidence="1 2">
    <name type="scientific">Fusarium venenatum</name>
    <dbReference type="NCBI Taxonomy" id="56646"/>
    <lineage>
        <taxon>Eukaryota</taxon>
        <taxon>Fungi</taxon>
        <taxon>Dikarya</taxon>
        <taxon>Ascomycota</taxon>
        <taxon>Pezizomycotina</taxon>
        <taxon>Sordariomycetes</taxon>
        <taxon>Hypocreomycetidae</taxon>
        <taxon>Hypocreales</taxon>
        <taxon>Nectriaceae</taxon>
        <taxon>Fusarium</taxon>
    </lineage>
</organism>
<dbReference type="Proteomes" id="UP000245910">
    <property type="component" value="Chromosome III"/>
</dbReference>
<evidence type="ECO:0000313" key="1">
    <source>
        <dbReference type="EMBL" id="CEI68595.1"/>
    </source>
</evidence>
<dbReference type="EMBL" id="LN649231">
    <property type="protein sequence ID" value="CEI68595.1"/>
    <property type="molecule type" value="Genomic_DNA"/>
</dbReference>
<sequence length="299" mass="33585">MLNSCRWWLWKQISLRRRMFLSEWTRFATQLKHSTPSVDIGLSITIIESLPLQCSCMTPAGNVEYNTGTIPVSQVLVTVVDFFNIELLFTRIQAWNSIKPITLFSSVLLPYDGRQGIGLSTVTRHDRRSQLNSGVLEYILDSPTSIMQNTMLSVEIGIPYHALESLTFAENKGPPNCNHYCDPAVPTNCLWIMIMEPGTRSRYIKEIHHGLPFIVLYVIIDNQGPAAMFPYLALLPNVISNYVKELQHHTSVSLFKSPAASLTSCCASSSSEKRKRLSAGCRVDQCFKILPSAPSCRID</sequence>
<dbReference type="AlphaFoldDB" id="A0A2L2U2G6"/>